<dbReference type="Gene3D" id="2.30.40.10">
    <property type="entry name" value="Urease, subunit C, domain 1"/>
    <property type="match status" value="1"/>
</dbReference>
<dbReference type="InterPro" id="IPR011059">
    <property type="entry name" value="Metal-dep_hydrolase_composite"/>
</dbReference>
<dbReference type="PANTHER" id="PTHR32027">
    <property type="entry name" value="CYTOSINE DEAMINASE"/>
    <property type="match status" value="1"/>
</dbReference>
<reference evidence="2 3" key="1">
    <citation type="submission" date="2023-08" db="EMBL/GenBank/DDBJ databases">
        <title>Arthrobacter horti sp. nov., isolated from forest soil.</title>
        <authorList>
            <person name="Park M."/>
        </authorList>
    </citation>
    <scope>NUCLEOTIDE SEQUENCE [LARGE SCALE GENOMIC DNA]</scope>
    <source>
        <strain evidence="2 3">YJM1</strain>
    </source>
</reference>
<dbReference type="PANTHER" id="PTHR32027:SF9">
    <property type="entry name" value="BLL3847 PROTEIN"/>
    <property type="match status" value="1"/>
</dbReference>
<dbReference type="SUPFAM" id="SSF51338">
    <property type="entry name" value="Composite domain of metallo-dependent hydrolases"/>
    <property type="match status" value="1"/>
</dbReference>
<name>A0ABT9IM64_9MICC</name>
<keyword evidence="3" id="KW-1185">Reference proteome</keyword>
<dbReference type="InterPro" id="IPR013108">
    <property type="entry name" value="Amidohydro_3"/>
</dbReference>
<dbReference type="RefSeq" id="WP_305995253.1">
    <property type="nucleotide sequence ID" value="NZ_JAVALS010000001.1"/>
</dbReference>
<sequence length="408" mass="44286">MLIRNVRPWGGAPSDVLVDGEVIAEIRPHVPGEAPTDGQEVVDGRGRLLLPSFSDVHVHLDSTRIGLPFREHTGRPGVWGMMSNDRENWRTAEIPLNERVAGTLERMIGRGTTRVRSFAQVDVDTGLAKYDAVVAAKEKFKDQAEVQVMVFPQAGILLEDGTPELLEEALKQGADVMGGIDPCQLDRDPARHLDIVFGLAEKYQVEVDVHLHEPTDLAIFSTELIMERTKALGMQGKVNLSHAYTLGGSSETVTRSIIERMAALDISLTSVAPSAAGQLPLQDLVAAGVRVGLGQDGQRDYWSPYGNCDMLDRTWQLAFTRGFRADKLVEHAAAVATVGGASIMDHSIARLSGVNDRPGLAVGDRADLLLVDGDTVTSAVMDRGRDRTVLHRGRVVAEQYRVEGGSGY</sequence>
<comment type="caution">
    <text evidence="2">The sequence shown here is derived from an EMBL/GenBank/DDBJ whole genome shotgun (WGS) entry which is preliminary data.</text>
</comment>
<accession>A0ABT9IM64</accession>
<protein>
    <submittedName>
        <fullName evidence="2">Amidohydrolase family protein</fullName>
    </submittedName>
</protein>
<evidence type="ECO:0000259" key="1">
    <source>
        <dbReference type="Pfam" id="PF07969"/>
    </source>
</evidence>
<proteinExistence type="predicted"/>
<organism evidence="2 3">
    <name type="scientific">Arthrobacter horti</name>
    <dbReference type="NCBI Taxonomy" id="3068273"/>
    <lineage>
        <taxon>Bacteria</taxon>
        <taxon>Bacillati</taxon>
        <taxon>Actinomycetota</taxon>
        <taxon>Actinomycetes</taxon>
        <taxon>Micrococcales</taxon>
        <taxon>Micrococcaceae</taxon>
        <taxon>Arthrobacter</taxon>
    </lineage>
</organism>
<dbReference type="Proteomes" id="UP001232725">
    <property type="component" value="Unassembled WGS sequence"/>
</dbReference>
<dbReference type="InterPro" id="IPR052349">
    <property type="entry name" value="Metallo-hydrolase_Enzymes"/>
</dbReference>
<dbReference type="InterPro" id="IPR032466">
    <property type="entry name" value="Metal_Hydrolase"/>
</dbReference>
<dbReference type="Gene3D" id="3.20.20.140">
    <property type="entry name" value="Metal-dependent hydrolases"/>
    <property type="match status" value="1"/>
</dbReference>
<evidence type="ECO:0000313" key="3">
    <source>
        <dbReference type="Proteomes" id="UP001232725"/>
    </source>
</evidence>
<gene>
    <name evidence="2" type="ORF">Q9R02_03585</name>
</gene>
<dbReference type="SUPFAM" id="SSF51556">
    <property type="entry name" value="Metallo-dependent hydrolases"/>
    <property type="match status" value="1"/>
</dbReference>
<dbReference type="EMBL" id="JAVALS010000001">
    <property type="protein sequence ID" value="MDP5226234.1"/>
    <property type="molecule type" value="Genomic_DNA"/>
</dbReference>
<dbReference type="Pfam" id="PF07969">
    <property type="entry name" value="Amidohydro_3"/>
    <property type="match status" value="1"/>
</dbReference>
<evidence type="ECO:0000313" key="2">
    <source>
        <dbReference type="EMBL" id="MDP5226234.1"/>
    </source>
</evidence>
<feature type="domain" description="Amidohydrolase 3" evidence="1">
    <location>
        <begin position="98"/>
        <end position="396"/>
    </location>
</feature>